<dbReference type="Proteomes" id="UP000018888">
    <property type="component" value="Unassembled WGS sequence"/>
</dbReference>
<gene>
    <name evidence="1" type="ORF">GLOIN_2v1480212</name>
</gene>
<comment type="caution">
    <text evidence="1">The sequence shown here is derived from an EMBL/GenBank/DDBJ whole genome shotgun (WGS) entry which is preliminary data.</text>
</comment>
<dbReference type="VEuPathDB" id="FungiDB:RhiirFUN_017259"/>
<dbReference type="PANTHER" id="PTHR46579:SF1">
    <property type="entry name" value="F5_8 TYPE C DOMAIN-CONTAINING PROTEIN"/>
    <property type="match status" value="1"/>
</dbReference>
<accession>A0A2P4PUV2</accession>
<proteinExistence type="predicted"/>
<evidence type="ECO:0000313" key="2">
    <source>
        <dbReference type="Proteomes" id="UP000018888"/>
    </source>
</evidence>
<dbReference type="EMBL" id="AUPC02000140">
    <property type="protein sequence ID" value="POG69175.1"/>
    <property type="molecule type" value="Genomic_DNA"/>
</dbReference>
<evidence type="ECO:0000313" key="1">
    <source>
        <dbReference type="EMBL" id="POG69175.1"/>
    </source>
</evidence>
<name>A0A2P4PUV2_RHIID</name>
<protein>
    <recommendedName>
        <fullName evidence="3">Transposase domain-containing protein</fullName>
    </recommendedName>
</protein>
<dbReference type="PANTHER" id="PTHR46579">
    <property type="entry name" value="F5/8 TYPE C DOMAIN-CONTAINING PROTEIN-RELATED"/>
    <property type="match status" value="1"/>
</dbReference>
<organism evidence="1 2">
    <name type="scientific">Rhizophagus irregularis (strain DAOM 181602 / DAOM 197198 / MUCL 43194)</name>
    <name type="common">Arbuscular mycorrhizal fungus</name>
    <name type="synonym">Glomus intraradices</name>
    <dbReference type="NCBI Taxonomy" id="747089"/>
    <lineage>
        <taxon>Eukaryota</taxon>
        <taxon>Fungi</taxon>
        <taxon>Fungi incertae sedis</taxon>
        <taxon>Mucoromycota</taxon>
        <taxon>Glomeromycotina</taxon>
        <taxon>Glomeromycetes</taxon>
        <taxon>Glomerales</taxon>
        <taxon>Glomeraceae</taxon>
        <taxon>Rhizophagus</taxon>
    </lineage>
</organism>
<reference evidence="1 2" key="1">
    <citation type="journal article" date="2013" name="Proc. Natl. Acad. Sci. U.S.A.">
        <title>Genome of an arbuscular mycorrhizal fungus provides insight into the oldest plant symbiosis.</title>
        <authorList>
            <person name="Tisserant E."/>
            <person name="Malbreil M."/>
            <person name="Kuo A."/>
            <person name="Kohler A."/>
            <person name="Symeonidi A."/>
            <person name="Balestrini R."/>
            <person name="Charron P."/>
            <person name="Duensing N."/>
            <person name="Frei Dit Frey N."/>
            <person name="Gianinazzi-Pearson V."/>
            <person name="Gilbert L.B."/>
            <person name="Handa Y."/>
            <person name="Herr J.R."/>
            <person name="Hijri M."/>
            <person name="Koul R."/>
            <person name="Kawaguchi M."/>
            <person name="Krajinski F."/>
            <person name="Lammers P.J."/>
            <person name="Masclaux F.G."/>
            <person name="Murat C."/>
            <person name="Morin E."/>
            <person name="Ndikumana S."/>
            <person name="Pagni M."/>
            <person name="Petitpierre D."/>
            <person name="Requena N."/>
            <person name="Rosikiewicz P."/>
            <person name="Riley R."/>
            <person name="Saito K."/>
            <person name="San Clemente H."/>
            <person name="Shapiro H."/>
            <person name="van Tuinen D."/>
            <person name="Becard G."/>
            <person name="Bonfante P."/>
            <person name="Paszkowski U."/>
            <person name="Shachar-Hill Y.Y."/>
            <person name="Tuskan G.A."/>
            <person name="Young P.W."/>
            <person name="Sanders I.R."/>
            <person name="Henrissat B."/>
            <person name="Rensing S.A."/>
            <person name="Grigoriev I.V."/>
            <person name="Corradi N."/>
            <person name="Roux C."/>
            <person name="Martin F."/>
        </authorList>
    </citation>
    <scope>NUCLEOTIDE SEQUENCE [LARGE SCALE GENOMIC DNA]</scope>
    <source>
        <strain evidence="1 2">DAOM 197198</strain>
    </source>
</reference>
<keyword evidence="2" id="KW-1185">Reference proteome</keyword>
<reference evidence="1 2" key="2">
    <citation type="journal article" date="2018" name="New Phytol.">
        <title>High intraspecific genome diversity in the model arbuscular mycorrhizal symbiont Rhizophagus irregularis.</title>
        <authorList>
            <person name="Chen E.C.H."/>
            <person name="Morin E."/>
            <person name="Beaudet D."/>
            <person name="Noel J."/>
            <person name="Yildirir G."/>
            <person name="Ndikumana S."/>
            <person name="Charron P."/>
            <person name="St-Onge C."/>
            <person name="Giorgi J."/>
            <person name="Kruger M."/>
            <person name="Marton T."/>
            <person name="Ropars J."/>
            <person name="Grigoriev I.V."/>
            <person name="Hainaut M."/>
            <person name="Henrissat B."/>
            <person name="Roux C."/>
            <person name="Martin F."/>
            <person name="Corradi N."/>
        </authorList>
    </citation>
    <scope>NUCLEOTIDE SEQUENCE [LARGE SCALE GENOMIC DNA]</scope>
    <source>
        <strain evidence="1 2">DAOM 197198</strain>
    </source>
</reference>
<dbReference type="AlphaFoldDB" id="A0A2P4PUV2"/>
<evidence type="ECO:0008006" key="3">
    <source>
        <dbReference type="Google" id="ProtNLM"/>
    </source>
</evidence>
<sequence>MAPQMYAHWTGKFFNNLPMSNDYELSKSQWEIIGAQMEKIKKDMPNEIGRPPRDILKYHNGYKAVEWRNWIILFSLPLLRKYLNKRHLQGWSNIVKAVKLCLEPVISEDQVDDVQQLLKKFLDYYERFVVYFREYYQHNSQRLTACQISFHYLLHVANCIKYCGPSWTHWQFPMEKICEKLPKQWNSKQNINNYGMKYGRLRTSDGHYISSHWIKRKNKIARNNYCIQIRRTIDKVSHRPNALPQLIIVDIYGIVDYFFVHKFNDKIHMLAYVQLTSKIIDDEYECKYFTQFKSKEFIDVRCVDHCVGFAKIDNKYFTIDKENAFDDANWENLE</sequence>